<evidence type="ECO:0000256" key="4">
    <source>
        <dbReference type="PIRSR" id="PIRSR601461-2"/>
    </source>
</evidence>
<keyword evidence="9" id="KW-1185">Reference proteome</keyword>
<dbReference type="GO" id="GO:0004190">
    <property type="term" value="F:aspartic-type endopeptidase activity"/>
    <property type="evidence" value="ECO:0007669"/>
    <property type="project" value="UniProtKB-KW"/>
</dbReference>
<feature type="active site" evidence="3">
    <location>
        <position position="304"/>
    </location>
</feature>
<dbReference type="Proteomes" id="UP000183567">
    <property type="component" value="Unassembled WGS sequence"/>
</dbReference>
<evidence type="ECO:0000256" key="5">
    <source>
        <dbReference type="RuleBase" id="RU000454"/>
    </source>
</evidence>
<dbReference type="InterPro" id="IPR034164">
    <property type="entry name" value="Pepsin-like_dom"/>
</dbReference>
<evidence type="ECO:0000313" key="9">
    <source>
        <dbReference type="Proteomes" id="UP000183567"/>
    </source>
</evidence>
<dbReference type="CDD" id="cd05471">
    <property type="entry name" value="pepsin_like"/>
    <property type="match status" value="1"/>
</dbReference>
<feature type="disulfide bond" evidence="4">
    <location>
        <begin position="135"/>
        <end position="139"/>
    </location>
</feature>
<dbReference type="PRINTS" id="PR00792">
    <property type="entry name" value="PEPSIN"/>
</dbReference>
<evidence type="ECO:0000256" key="1">
    <source>
        <dbReference type="ARBA" id="ARBA00007447"/>
    </source>
</evidence>
<reference evidence="8 9" key="1">
    <citation type="submission" date="2016-03" db="EMBL/GenBank/DDBJ databases">
        <title>Comparative genomics of the ectomycorrhizal sister species Rhizopogon vinicolor and Rhizopogon vesiculosus (Basidiomycota: Boletales) reveals a divergence of the mating type B locus.</title>
        <authorList>
            <person name="Mujic A.B."/>
            <person name="Kuo A."/>
            <person name="Tritt A."/>
            <person name="Lipzen A."/>
            <person name="Chen C."/>
            <person name="Johnson J."/>
            <person name="Sharma A."/>
            <person name="Barry K."/>
            <person name="Grigoriev I.V."/>
            <person name="Spatafora J.W."/>
        </authorList>
    </citation>
    <scope>NUCLEOTIDE SEQUENCE [LARGE SCALE GENOMIC DNA]</scope>
    <source>
        <strain evidence="8 9">AM-OR11-056</strain>
    </source>
</reference>
<keyword evidence="5" id="KW-0378">Hydrolase</keyword>
<evidence type="ECO:0000256" key="6">
    <source>
        <dbReference type="SAM" id="SignalP"/>
    </source>
</evidence>
<feature type="active site" evidence="3">
    <location>
        <position position="122"/>
    </location>
</feature>
<proteinExistence type="inferred from homology"/>
<keyword evidence="6" id="KW-0732">Signal</keyword>
<dbReference type="InterPro" id="IPR021109">
    <property type="entry name" value="Peptidase_aspartic_dom_sf"/>
</dbReference>
<keyword evidence="2 5" id="KW-0064">Aspartyl protease</keyword>
<dbReference type="SUPFAM" id="SSF50630">
    <property type="entry name" value="Acid proteases"/>
    <property type="match status" value="1"/>
</dbReference>
<dbReference type="EMBL" id="LVVM01001409">
    <property type="protein sequence ID" value="OJA18598.1"/>
    <property type="molecule type" value="Genomic_DNA"/>
</dbReference>
<evidence type="ECO:0000259" key="7">
    <source>
        <dbReference type="PROSITE" id="PS51767"/>
    </source>
</evidence>
<dbReference type="FunFam" id="2.40.70.10:FF:000008">
    <property type="entry name" value="Cathepsin D"/>
    <property type="match status" value="1"/>
</dbReference>
<dbReference type="GO" id="GO:0006508">
    <property type="term" value="P:proteolysis"/>
    <property type="evidence" value="ECO:0007669"/>
    <property type="project" value="UniProtKB-KW"/>
</dbReference>
<dbReference type="PROSITE" id="PS00141">
    <property type="entry name" value="ASP_PROTEASE"/>
    <property type="match status" value="1"/>
</dbReference>
<keyword evidence="4" id="KW-1015">Disulfide bond</keyword>
<comment type="similarity">
    <text evidence="1 5">Belongs to the peptidase A1 family.</text>
</comment>
<dbReference type="InterPro" id="IPR001461">
    <property type="entry name" value="Aspartic_peptidase_A1"/>
</dbReference>
<keyword evidence="5" id="KW-0645">Protease</keyword>
<comment type="caution">
    <text evidence="8">The sequence shown here is derived from an EMBL/GenBank/DDBJ whole genome shotgun (WGS) entry which is preliminary data.</text>
</comment>
<protein>
    <recommendedName>
        <fullName evidence="7">Peptidase A1 domain-containing protein</fullName>
    </recommendedName>
</protein>
<dbReference type="InterPro" id="IPR001969">
    <property type="entry name" value="Aspartic_peptidase_AS"/>
</dbReference>
<name>A0A1J8QAA0_9AGAM</name>
<dbReference type="Pfam" id="PF00026">
    <property type="entry name" value="Asp"/>
    <property type="match status" value="1"/>
</dbReference>
<sequence length="420" mass="44926">MRFSSSLTSLLALISITTARSPAPHARGEGIIRVPLTRKSEAAARVDLSTLKAHLIGVSNKYHQTFAAFEANTGAAHPLSGRMVSSTTKRDNGIPLTNQLSTLWYGEIGVGIPEQKFSVAIDTGSSDLFLPSVLCHESCQGHRKYNATQSSTSNNESESITLTFRGGATVVGEEYSDVISIGGYEATNQSFVAASEYSYHFSGASFLPDGLVGLAFKQISVLKKPTIFETLSDSGVLPKKMFSVKLSSKSGESELYIGGTNAGLYVEDTLTYTAVTNESHWQVNLETVTRNGSTVSSNAASIIDTGTTVIIASDDEAEAYFKDIPGSGKIKNGRITYYTIPCETIGTYAPTFTFGSRAFKVSEDAFNFGGESDGSNNCVASIASLSNVDFWIIGDVFLRNVYTVFDMSEGSARVGFAELV</sequence>
<dbReference type="PANTHER" id="PTHR47966:SF57">
    <property type="entry name" value="PEPTIDASE A1 DOMAIN-CONTAINING PROTEIN"/>
    <property type="match status" value="1"/>
</dbReference>
<evidence type="ECO:0000313" key="8">
    <source>
        <dbReference type="EMBL" id="OJA18598.1"/>
    </source>
</evidence>
<dbReference type="InterPro" id="IPR033121">
    <property type="entry name" value="PEPTIDASE_A1"/>
</dbReference>
<dbReference type="AlphaFoldDB" id="A0A1J8QAA0"/>
<dbReference type="PANTHER" id="PTHR47966">
    <property type="entry name" value="BETA-SITE APP-CLEAVING ENZYME, ISOFORM A-RELATED"/>
    <property type="match status" value="1"/>
</dbReference>
<dbReference type="PROSITE" id="PS51767">
    <property type="entry name" value="PEPTIDASE_A1"/>
    <property type="match status" value="1"/>
</dbReference>
<organism evidence="8 9">
    <name type="scientific">Rhizopogon vesiculosus</name>
    <dbReference type="NCBI Taxonomy" id="180088"/>
    <lineage>
        <taxon>Eukaryota</taxon>
        <taxon>Fungi</taxon>
        <taxon>Dikarya</taxon>
        <taxon>Basidiomycota</taxon>
        <taxon>Agaricomycotina</taxon>
        <taxon>Agaricomycetes</taxon>
        <taxon>Agaricomycetidae</taxon>
        <taxon>Boletales</taxon>
        <taxon>Suillineae</taxon>
        <taxon>Rhizopogonaceae</taxon>
        <taxon>Rhizopogon</taxon>
    </lineage>
</organism>
<dbReference type="Gene3D" id="2.40.70.10">
    <property type="entry name" value="Acid Proteases"/>
    <property type="match status" value="2"/>
</dbReference>
<dbReference type="OrthoDB" id="15189at2759"/>
<gene>
    <name evidence="8" type="ORF">AZE42_06572</name>
</gene>
<accession>A0A1J8QAA0</accession>
<evidence type="ECO:0000256" key="3">
    <source>
        <dbReference type="PIRSR" id="PIRSR601461-1"/>
    </source>
</evidence>
<evidence type="ECO:0000256" key="2">
    <source>
        <dbReference type="ARBA" id="ARBA00022750"/>
    </source>
</evidence>
<feature type="domain" description="Peptidase A1" evidence="7">
    <location>
        <begin position="104"/>
        <end position="417"/>
    </location>
</feature>
<feature type="signal peptide" evidence="6">
    <location>
        <begin position="1"/>
        <end position="19"/>
    </location>
</feature>
<feature type="chain" id="PRO_5012068926" description="Peptidase A1 domain-containing protein" evidence="6">
    <location>
        <begin position="20"/>
        <end position="420"/>
    </location>
</feature>